<keyword evidence="1" id="KW-0732">Signal</keyword>
<feature type="domain" description="Secretion system C-terminal sorting" evidence="2">
    <location>
        <begin position="852"/>
        <end position="928"/>
    </location>
</feature>
<evidence type="ECO:0000259" key="2">
    <source>
        <dbReference type="Pfam" id="PF18962"/>
    </source>
</evidence>
<dbReference type="InterPro" id="IPR026444">
    <property type="entry name" value="Secre_tail"/>
</dbReference>
<protein>
    <submittedName>
        <fullName evidence="3">T9SS type A sorting domain-containing protein</fullName>
    </submittedName>
</protein>
<evidence type="ECO:0000256" key="1">
    <source>
        <dbReference type="ARBA" id="ARBA00022729"/>
    </source>
</evidence>
<evidence type="ECO:0000313" key="3">
    <source>
        <dbReference type="EMBL" id="XBG62537.1"/>
    </source>
</evidence>
<accession>A0AAU7BW95</accession>
<sequence>MKFISSVKTVIVLVLTVYYFQNSLSAQNYDLDTSLNNYGVPPALNKPNYLQSVTDPLFDTKITRITGDVGTSIPNVGGTWQNIARHGYSARQPWNADESLLYLDRHLGGPSLFLDGETYEVIKEANLPSGNEHRWHSTNPDLFLILRDDGIYSWSYSTEALTKLISIDGYSNTSLGYTGNYSMDGNVLAMFATRNSDGKAVAFGVNISSQIKFPDVDLTGWNDIDYTTTSPLGTYIVVNGTYSGNNDVTKIYVMATSNQTGPLWSNYGRPSHYDVTLFEGVEYVIGNSKSNPDDGRIIRRRMLDGEVTVLTQGGYGSHGSARSIQRQGWVFTQMSNSSSWGPYYDEIVGVSSSGDRVERIVSIRGSWGDYENQPHAVPSPSGSRVLYASDWNNNAPPVQTFIADFRHKLLDGGGSNSVNAGTDKDICDGDTTTLTATGAQSYLWNTGETTASITVTLYDTTTFTVTGTDANGDTSTDSVTVNVNSIPVANAGVDVEICDGEETTLSASGGGSYLWSNGATTQNITISPSSTTNYSVIVTQNNCSSTDEVTVTVKPRQSINAGNDVDIYLGESTTLTVVGVGDILWSTGETTSSITVTPIITTTYSVEATEANGCTAYDEVKVTVVGTVEPNAGTDKTICDGERATLTASGGETYLWSTGETTATITVNPNITTTYTVEVSNAISTGTDEVVVYVNEIPDVDAGNDKTINLGEYVTLSATGADTYLWSNGATQPNIAVSPQQTTDYYVTGYTNNCSDVAQVRVTVENAVNANAGKDQIICNGDEATLTASGGDEYLWSTGETTRIIQVSPTTDTVYTVIVSTQFASASDDVQVSVIECDGDEEESDPNYKFDIFPNPTSNGTLKIYLGGLSSNSNIYIHDAIGKLIHFETINDNNGLIFQKQIDISRFNTGLYFVTLEELEQSTTKKIIFN</sequence>
<dbReference type="EMBL" id="CP157199">
    <property type="protein sequence ID" value="XBG62537.1"/>
    <property type="molecule type" value="Genomic_DNA"/>
</dbReference>
<dbReference type="NCBIfam" id="TIGR04183">
    <property type="entry name" value="Por_Secre_tail"/>
    <property type="match status" value="1"/>
</dbReference>
<organism evidence="3">
    <name type="scientific">Pontimicrobium sp. SW4</name>
    <dbReference type="NCBI Taxonomy" id="3153519"/>
    <lineage>
        <taxon>Bacteria</taxon>
        <taxon>Pseudomonadati</taxon>
        <taxon>Bacteroidota</taxon>
        <taxon>Flavobacteriia</taxon>
        <taxon>Flavobacteriales</taxon>
        <taxon>Flavobacteriaceae</taxon>
        <taxon>Pontimicrobium</taxon>
    </lineage>
</organism>
<name>A0AAU7BW95_9FLAO</name>
<proteinExistence type="predicted"/>
<reference evidence="3" key="1">
    <citation type="submission" date="2024-05" db="EMBL/GenBank/DDBJ databases">
        <title>Pontimicrobium maritimus sp. nov., isolated form sea water.</title>
        <authorList>
            <person name="Muhammad N."/>
            <person name="Vuong T.Q."/>
            <person name="Han H.L."/>
            <person name="Kim S.-G."/>
        </authorList>
    </citation>
    <scope>NUCLEOTIDE SEQUENCE</scope>
    <source>
        <strain evidence="3">SW4</strain>
    </source>
</reference>
<dbReference type="RefSeq" id="WP_347925826.1">
    <property type="nucleotide sequence ID" value="NZ_CP157199.1"/>
</dbReference>
<dbReference type="AlphaFoldDB" id="A0AAU7BW95"/>
<dbReference type="Pfam" id="PF18962">
    <property type="entry name" value="Por_Secre_tail"/>
    <property type="match status" value="1"/>
</dbReference>
<gene>
    <name evidence="3" type="ORF">ABGB03_06425</name>
</gene>